<dbReference type="SUPFAM" id="SSF88697">
    <property type="entry name" value="PUA domain-like"/>
    <property type="match status" value="1"/>
</dbReference>
<reference evidence="6 7" key="1">
    <citation type="submission" date="2021-01" db="EMBL/GenBank/DDBJ databases">
        <title>Genomic Encyclopedia of Type Strains, Phase IV (KMG-IV): sequencing the most valuable type-strain genomes for metagenomic binning, comparative biology and taxonomic classification.</title>
        <authorList>
            <person name="Goeker M."/>
        </authorList>
    </citation>
    <scope>NUCLEOTIDE SEQUENCE [LARGE SCALE GENOMIC DNA]</scope>
    <source>
        <strain evidence="6 7">DSM 24436</strain>
    </source>
</reference>
<dbReference type="Pfam" id="PF10672">
    <property type="entry name" value="Methyltrans_SAM"/>
    <property type="match status" value="1"/>
</dbReference>
<dbReference type="SUPFAM" id="SSF53335">
    <property type="entry name" value="S-adenosyl-L-methionine-dependent methyltransferases"/>
    <property type="match status" value="1"/>
</dbReference>
<name>A0ABS2MRP9_9FIRM</name>
<keyword evidence="7" id="KW-1185">Reference proteome</keyword>
<evidence type="ECO:0000313" key="7">
    <source>
        <dbReference type="Proteomes" id="UP000767854"/>
    </source>
</evidence>
<feature type="domain" description="RlmI-like PUA" evidence="5">
    <location>
        <begin position="4"/>
        <end position="71"/>
    </location>
</feature>
<dbReference type="PANTHER" id="PTHR43042">
    <property type="entry name" value="SAM-DEPENDENT METHYLTRANSFERASE"/>
    <property type="match status" value="1"/>
</dbReference>
<evidence type="ECO:0000256" key="2">
    <source>
        <dbReference type="ARBA" id="ARBA00022679"/>
    </source>
</evidence>
<keyword evidence="2 6" id="KW-0808">Transferase</keyword>
<dbReference type="InterPro" id="IPR029063">
    <property type="entry name" value="SAM-dependent_MTases_sf"/>
</dbReference>
<dbReference type="Pfam" id="PF17785">
    <property type="entry name" value="PUA_3"/>
    <property type="match status" value="1"/>
</dbReference>
<dbReference type="Gene3D" id="2.30.130.10">
    <property type="entry name" value="PUA domain"/>
    <property type="match status" value="1"/>
</dbReference>
<evidence type="ECO:0000259" key="4">
    <source>
        <dbReference type="Pfam" id="PF10672"/>
    </source>
</evidence>
<dbReference type="EC" id="2.1.1.191" evidence="6"/>
<dbReference type="InterPro" id="IPR036974">
    <property type="entry name" value="PUA_sf"/>
</dbReference>
<dbReference type="InterPro" id="IPR041532">
    <property type="entry name" value="RlmI-like_PUA"/>
</dbReference>
<accession>A0ABS2MRP9</accession>
<comment type="caution">
    <text evidence="6">The sequence shown here is derived from an EMBL/GenBank/DDBJ whole genome shotgun (WGS) entry which is preliminary data.</text>
</comment>
<dbReference type="RefSeq" id="WP_204664119.1">
    <property type="nucleotide sequence ID" value="NZ_JAFBDT010000011.1"/>
</dbReference>
<dbReference type="EMBL" id="JAFBDT010000011">
    <property type="protein sequence ID" value="MBM7562060.1"/>
    <property type="molecule type" value="Genomic_DNA"/>
</dbReference>
<dbReference type="Gene3D" id="3.40.50.150">
    <property type="entry name" value="Vaccinia Virus protein VP39"/>
    <property type="match status" value="1"/>
</dbReference>
<feature type="domain" description="S-adenosylmethionine-dependent methyltransferase" evidence="4">
    <location>
        <begin position="167"/>
        <end position="346"/>
    </location>
</feature>
<sequence length="401" mass="45653">MQTLIIHAKYADKYKQGYPLLFKEAIMGNHVLDSEAIPEGTLLKLVDEHRKFLGTAYYGIQNKGIGWVLTKTEKTPINLTFFKRKIYQALEKRLRLFNNPKTNAFRVFNGEGDGIGGLQIDFYNGTYLISYYSKGIYAFNAQIVEALKTSVEYDAIYEKTRYEEDQHMDSESLLVAGSPTIDPLIVRENGVNLNAYLTEGGMTGFFIDQREVRKSLRDKYAKGKTVLNTFSYTGAFSVFAALGGAKQTTSVDLATRSYEKTKRNFEANGIDTDKHEILVEDVFLYFKKAIKAHKKFDVVILDPPSFAKSKEFTFSASKDYPELLKNAIELTPNKGIIIASNNTSTIDLKKFKQIIGRGFNLADARFEILELHQLPQDFRTNRHYEYSNYLKVAIIKVEKKG</sequence>
<organism evidence="6 7">
    <name type="scientific">Fusibacter tunisiensis</name>
    <dbReference type="NCBI Taxonomy" id="1008308"/>
    <lineage>
        <taxon>Bacteria</taxon>
        <taxon>Bacillati</taxon>
        <taxon>Bacillota</taxon>
        <taxon>Clostridia</taxon>
        <taxon>Eubacteriales</taxon>
        <taxon>Eubacteriales Family XII. Incertae Sedis</taxon>
        <taxon>Fusibacter</taxon>
    </lineage>
</organism>
<evidence type="ECO:0000256" key="3">
    <source>
        <dbReference type="ARBA" id="ARBA00022691"/>
    </source>
</evidence>
<keyword evidence="1 6" id="KW-0489">Methyltransferase</keyword>
<protein>
    <submittedName>
        <fullName evidence="6">23S rRNA (Cytosine1962-C5)-methyltransferase</fullName>
        <ecNumber evidence="6">2.1.1.191</ecNumber>
    </submittedName>
</protein>
<evidence type="ECO:0000313" key="6">
    <source>
        <dbReference type="EMBL" id="MBM7562060.1"/>
    </source>
</evidence>
<dbReference type="InterPro" id="IPR019614">
    <property type="entry name" value="SAM-dep_methyl-trfase"/>
</dbReference>
<gene>
    <name evidence="6" type="ORF">JOC49_001603</name>
</gene>
<dbReference type="CDD" id="cd02440">
    <property type="entry name" value="AdoMet_MTases"/>
    <property type="match status" value="1"/>
</dbReference>
<proteinExistence type="predicted"/>
<dbReference type="Proteomes" id="UP000767854">
    <property type="component" value="Unassembled WGS sequence"/>
</dbReference>
<dbReference type="CDD" id="cd11572">
    <property type="entry name" value="RlmI_M_like"/>
    <property type="match status" value="1"/>
</dbReference>
<dbReference type="PANTHER" id="PTHR43042:SF3">
    <property type="entry name" value="RIBOSOMAL RNA LARGE SUBUNIT METHYLTRANSFERASE YWBD-RELATED"/>
    <property type="match status" value="1"/>
</dbReference>
<keyword evidence="3" id="KW-0949">S-adenosyl-L-methionine</keyword>
<evidence type="ECO:0000256" key="1">
    <source>
        <dbReference type="ARBA" id="ARBA00022603"/>
    </source>
</evidence>
<dbReference type="GO" id="GO:0008168">
    <property type="term" value="F:methyltransferase activity"/>
    <property type="evidence" value="ECO:0007669"/>
    <property type="project" value="UniProtKB-KW"/>
</dbReference>
<dbReference type="Gene3D" id="3.30.750.80">
    <property type="entry name" value="RNA methyltransferase domain (HRMD) like"/>
    <property type="match status" value="1"/>
</dbReference>
<dbReference type="InterPro" id="IPR015947">
    <property type="entry name" value="PUA-like_sf"/>
</dbReference>
<evidence type="ECO:0000259" key="5">
    <source>
        <dbReference type="Pfam" id="PF17785"/>
    </source>
</evidence>
<dbReference type="GO" id="GO:0032259">
    <property type="term" value="P:methylation"/>
    <property type="evidence" value="ECO:0007669"/>
    <property type="project" value="UniProtKB-KW"/>
</dbReference>